<dbReference type="Proteomes" id="UP000321058">
    <property type="component" value="Unassembled WGS sequence"/>
</dbReference>
<evidence type="ECO:0000313" key="2">
    <source>
        <dbReference type="Proteomes" id="UP000321058"/>
    </source>
</evidence>
<dbReference type="RefSeq" id="WP_147155584.1">
    <property type="nucleotide sequence ID" value="NZ_BKAJ01000155.1"/>
</dbReference>
<keyword evidence="2" id="KW-1185">Reference proteome</keyword>
<reference evidence="1 2" key="1">
    <citation type="submission" date="2019-07" db="EMBL/GenBank/DDBJ databases">
        <title>Whole genome shotgun sequence of Reyranella soli NBRC 108950.</title>
        <authorList>
            <person name="Hosoyama A."/>
            <person name="Uohara A."/>
            <person name="Ohji S."/>
            <person name="Ichikawa N."/>
        </authorList>
    </citation>
    <scope>NUCLEOTIDE SEQUENCE [LARGE SCALE GENOMIC DNA]</scope>
    <source>
        <strain evidence="1 2">NBRC 108950</strain>
    </source>
</reference>
<accession>A0A512NMQ0</accession>
<name>A0A512NMQ0_9HYPH</name>
<proteinExistence type="predicted"/>
<dbReference type="EMBL" id="BKAJ01000155">
    <property type="protein sequence ID" value="GEP60226.1"/>
    <property type="molecule type" value="Genomic_DNA"/>
</dbReference>
<evidence type="ECO:0000313" key="1">
    <source>
        <dbReference type="EMBL" id="GEP60226.1"/>
    </source>
</evidence>
<gene>
    <name evidence="1" type="ORF">RSO01_73920</name>
</gene>
<sequence length="89" mass="9983">MARLLSAFELEILRKLAHGEPVLVPPRLRLGLEMAGVIREGAQGIAITDHGRRLANRKASQANLDTVPTDKVAFDRRGRRMPLKRRSVF</sequence>
<comment type="caution">
    <text evidence="1">The sequence shown here is derived from an EMBL/GenBank/DDBJ whole genome shotgun (WGS) entry which is preliminary data.</text>
</comment>
<dbReference type="OrthoDB" id="7384256at2"/>
<protein>
    <submittedName>
        <fullName evidence="1">Uncharacterized protein</fullName>
    </submittedName>
</protein>
<dbReference type="AlphaFoldDB" id="A0A512NMQ0"/>
<organism evidence="1 2">
    <name type="scientific">Reyranella soli</name>
    <dbReference type="NCBI Taxonomy" id="1230389"/>
    <lineage>
        <taxon>Bacteria</taxon>
        <taxon>Pseudomonadati</taxon>
        <taxon>Pseudomonadota</taxon>
        <taxon>Alphaproteobacteria</taxon>
        <taxon>Hyphomicrobiales</taxon>
        <taxon>Reyranellaceae</taxon>
        <taxon>Reyranella</taxon>
    </lineage>
</organism>